<dbReference type="InterPro" id="IPR021833">
    <property type="entry name" value="DUF3425"/>
</dbReference>
<evidence type="ECO:0000256" key="3">
    <source>
        <dbReference type="ARBA" id="ARBA00007812"/>
    </source>
</evidence>
<dbReference type="Gene3D" id="3.40.50.1220">
    <property type="entry name" value="TPP-binding domain"/>
    <property type="match status" value="1"/>
</dbReference>
<dbReference type="OrthoDB" id="10006023at2759"/>
<comment type="similarity">
    <text evidence="3">Belongs to the TPP enzyme family.</text>
</comment>
<evidence type="ECO:0000313" key="12">
    <source>
        <dbReference type="Proteomes" id="UP000190312"/>
    </source>
</evidence>
<evidence type="ECO:0000259" key="10">
    <source>
        <dbReference type="Pfam" id="PF02776"/>
    </source>
</evidence>
<evidence type="ECO:0000256" key="4">
    <source>
        <dbReference type="ARBA" id="ARBA00022723"/>
    </source>
</evidence>
<dbReference type="GO" id="GO:0030976">
    <property type="term" value="F:thiamine pyrophosphate binding"/>
    <property type="evidence" value="ECO:0007669"/>
    <property type="project" value="InterPro"/>
</dbReference>
<evidence type="ECO:0000259" key="8">
    <source>
        <dbReference type="Pfam" id="PF00205"/>
    </source>
</evidence>
<keyword evidence="6" id="KW-0175">Coiled coil</keyword>
<protein>
    <submittedName>
        <fullName evidence="11">Thiamine pyrophosphate TPP-binding domain-containing protein</fullName>
    </submittedName>
</protein>
<dbReference type="SUPFAM" id="SSF52518">
    <property type="entry name" value="Thiamin diphosphate-binding fold (THDP-binding)"/>
    <property type="match status" value="2"/>
</dbReference>
<dbReference type="InterPro" id="IPR045229">
    <property type="entry name" value="TPP_enz"/>
</dbReference>
<feature type="coiled-coil region" evidence="6">
    <location>
        <begin position="28"/>
        <end position="88"/>
    </location>
</feature>
<dbReference type="InterPro" id="IPR012001">
    <property type="entry name" value="Thiamin_PyroP_enz_TPP-bd_dom"/>
</dbReference>
<name>A0A1S9DAH5_ASPOZ</name>
<gene>
    <name evidence="11" type="ORF">OAory_01017440</name>
</gene>
<dbReference type="VEuPathDB" id="FungiDB:AO090701000363"/>
<dbReference type="eggNOG" id="KOG4166">
    <property type="taxonomic scope" value="Eukaryota"/>
</dbReference>
<evidence type="ECO:0000256" key="5">
    <source>
        <dbReference type="ARBA" id="ARBA00023052"/>
    </source>
</evidence>
<feature type="domain" description="Thiamine pyrophosphate enzyme TPP-binding" evidence="9">
    <location>
        <begin position="815"/>
        <end position="966"/>
    </location>
</feature>
<dbReference type="GO" id="GO:0050660">
    <property type="term" value="F:flavin adenine dinucleotide binding"/>
    <property type="evidence" value="ECO:0007669"/>
    <property type="project" value="TreeGrafter"/>
</dbReference>
<keyword evidence="4" id="KW-0479">Metal-binding</keyword>
<accession>A0A1S9DAH5</accession>
<reference evidence="11 12" key="1">
    <citation type="submission" date="2016-10" db="EMBL/GenBank/DDBJ databases">
        <title>Genome sequencing of Aspergillus oryzae BCC7051.</title>
        <authorList>
            <person name="Thammarongtham C."/>
            <person name="Vorapreeda T."/>
            <person name="Nookaew I."/>
            <person name="Srisuk T."/>
            <person name="Land M."/>
            <person name="Jeennor S."/>
            <person name="Laoteng K."/>
        </authorList>
    </citation>
    <scope>NUCLEOTIDE SEQUENCE [LARGE SCALE GENOMIC DNA]</scope>
    <source>
        <strain evidence="11 12">BCC7051</strain>
    </source>
</reference>
<dbReference type="Gene3D" id="3.40.50.970">
    <property type="match status" value="2"/>
</dbReference>
<dbReference type="Pfam" id="PF00205">
    <property type="entry name" value="TPP_enzyme_M"/>
    <property type="match status" value="1"/>
</dbReference>
<evidence type="ECO:0000256" key="2">
    <source>
        <dbReference type="ARBA" id="ARBA00001964"/>
    </source>
</evidence>
<dbReference type="InterPro" id="IPR000399">
    <property type="entry name" value="TPP-bd_CS"/>
</dbReference>
<dbReference type="GO" id="GO:0009099">
    <property type="term" value="P:L-valine biosynthetic process"/>
    <property type="evidence" value="ECO:0007669"/>
    <property type="project" value="TreeGrafter"/>
</dbReference>
<dbReference type="GO" id="GO:0003700">
    <property type="term" value="F:DNA-binding transcription factor activity"/>
    <property type="evidence" value="ECO:0007669"/>
    <property type="project" value="InterPro"/>
</dbReference>
<comment type="cofactor">
    <cofactor evidence="2">
        <name>thiamine diphosphate</name>
        <dbReference type="ChEBI" id="CHEBI:58937"/>
    </cofactor>
</comment>
<dbReference type="CDD" id="cd14688">
    <property type="entry name" value="bZIP_YAP"/>
    <property type="match status" value="1"/>
</dbReference>
<evidence type="ECO:0000256" key="7">
    <source>
        <dbReference type="SAM" id="MobiDB-lite"/>
    </source>
</evidence>
<comment type="caution">
    <text evidence="11">The sequence shown here is derived from an EMBL/GenBank/DDBJ whole genome shotgun (WGS) entry which is preliminary data.</text>
</comment>
<organism evidence="11 12">
    <name type="scientific">Aspergillus oryzae</name>
    <name type="common">Yellow koji mold</name>
    <dbReference type="NCBI Taxonomy" id="5062"/>
    <lineage>
        <taxon>Eukaryota</taxon>
        <taxon>Fungi</taxon>
        <taxon>Dikarya</taxon>
        <taxon>Ascomycota</taxon>
        <taxon>Pezizomycotina</taxon>
        <taxon>Eurotiomycetes</taxon>
        <taxon>Eurotiomycetidae</taxon>
        <taxon>Eurotiales</taxon>
        <taxon>Aspergillaceae</taxon>
        <taxon>Aspergillus</taxon>
        <taxon>Aspergillus subgen. Circumdati</taxon>
    </lineage>
</organism>
<dbReference type="Proteomes" id="UP000190312">
    <property type="component" value="Unassembled WGS sequence"/>
</dbReference>
<dbReference type="GO" id="GO:0005948">
    <property type="term" value="C:acetolactate synthase complex"/>
    <property type="evidence" value="ECO:0007669"/>
    <property type="project" value="TreeGrafter"/>
</dbReference>
<dbReference type="AlphaFoldDB" id="A0A1S9DAH5"/>
<dbReference type="PROSITE" id="PS00187">
    <property type="entry name" value="TPP_ENZYMES"/>
    <property type="match status" value="1"/>
</dbReference>
<dbReference type="EMBL" id="MKZY01000008">
    <property type="protein sequence ID" value="OOO06083.1"/>
    <property type="molecule type" value="Genomic_DNA"/>
</dbReference>
<evidence type="ECO:0000256" key="6">
    <source>
        <dbReference type="SAM" id="Coils"/>
    </source>
</evidence>
<feature type="domain" description="Thiamine pyrophosphate enzyme N-terminal TPP-binding" evidence="10">
    <location>
        <begin position="422"/>
        <end position="536"/>
    </location>
</feature>
<dbReference type="Pfam" id="PF02776">
    <property type="entry name" value="TPP_enzyme_N"/>
    <property type="match status" value="1"/>
</dbReference>
<dbReference type="GO" id="GO:0000287">
    <property type="term" value="F:magnesium ion binding"/>
    <property type="evidence" value="ECO:0007669"/>
    <property type="project" value="InterPro"/>
</dbReference>
<dbReference type="InterPro" id="IPR011766">
    <property type="entry name" value="TPP_enzyme_TPP-bd"/>
</dbReference>
<sequence length="1006" mass="109989">MSTSGNQRVATKVDRKRITDRKAQRNHRERVKAYISRLETTVEELTKASQEGSECSLLQKLQEKQLEIERLKGAIRQANTALRTALDTTSASITRSPIAEIVPRDTPVTENNSPSVAEHETTQRLNNRRMQMEYTLELEDISLNMNRASQFQTNNKRKDFAAPYSNLACGDGQMNYFQVLNESLIHVLSGGPLTTSAADDDDLTIRAILHGWDTIKEEKPLDRAWNFLRALDQGLFHRTGPVERLAILRLMRSMLMSKNGSPGHSTGQVPSFMFPTTMQTLVTHACIIDFFVWPNLRDHLIAFETSHTSEAAAAHYAEEIQLSWPYQIRDAYRYHEEEGRFQFSIEFNNVYYDLKSWQFRSNPALKMLVANGPMSSLEGRLQASSSILISSLDPNGFIEYIIRIKSPKMAGFALNDHNGELNGGDLLAQTLKHLGVEVAFGLHGGHLDAFLQGCEASQIRLIDTRHETVAVQAAESYAKFSKKIGVCFITANSGFSNGIPGLATALADRSPILCITSSPPTRDAENNSLQGIIDQVVVVSRPLTKFAYRMTNPEDTPRIVKYAMGVALSGAPGPVLLDFPIDVLFTPVHKPLISWGSVSSPFPYGPGPHTAAIEGTVELLNAAKRPVIILGTGGNSKEAAESLMKLSETCHMPIFDTTKCKISFFPSQFALNGGASSALALLPHVGIQRPDLILLLGARTGMFLGGRSGAIIPDKDCKLVQVDVDGAEIGRTLPVDLGAICDVTQFAAGLNRHFETASFQGSVDTKWVDDVLGLKSLPSPYEQQAEVQPSGRLHPYHALKHLLTFVPKESIIILDGGEAPLWAGEMISTCSPSAIVKSSGGLGFLGNGFGYALGAAVACPDQTVINLHGDGSAGFHFMDLDTYKRHNLNIMTIVVNNYCWGMSSNGQDLIYGTKTPTRPVSHLSPVTDYSLVAKALGNASAKIQSIDDMSPAFVKLLDQSGPTCIELVVDDKPIHPITVSMVGQTDEPGMVVVPYYDNVPRAYYKS</sequence>
<dbReference type="GO" id="GO:0003984">
    <property type="term" value="F:acetolactate synthase activity"/>
    <property type="evidence" value="ECO:0007669"/>
    <property type="project" value="TreeGrafter"/>
</dbReference>
<keyword evidence="5" id="KW-0786">Thiamine pyrophosphate</keyword>
<dbReference type="Pfam" id="PF11905">
    <property type="entry name" value="DUF3425"/>
    <property type="match status" value="1"/>
</dbReference>
<dbReference type="SUPFAM" id="SSF57959">
    <property type="entry name" value="Leucine zipper domain"/>
    <property type="match status" value="1"/>
</dbReference>
<feature type="domain" description="Thiamine pyrophosphate enzyme central" evidence="8">
    <location>
        <begin position="614"/>
        <end position="748"/>
    </location>
</feature>
<dbReference type="CDD" id="cd02004">
    <property type="entry name" value="TPP_BZL_OCoD_HPCL"/>
    <property type="match status" value="1"/>
</dbReference>
<evidence type="ECO:0000256" key="1">
    <source>
        <dbReference type="ARBA" id="ARBA00001946"/>
    </source>
</evidence>
<dbReference type="InterPro" id="IPR046347">
    <property type="entry name" value="bZIP_sf"/>
</dbReference>
<comment type="cofactor">
    <cofactor evidence="1">
        <name>Mg(2+)</name>
        <dbReference type="ChEBI" id="CHEBI:18420"/>
    </cofactor>
</comment>
<dbReference type="InterPro" id="IPR012000">
    <property type="entry name" value="Thiamin_PyroP_enz_cen_dom"/>
</dbReference>
<feature type="compositionally biased region" description="Basic and acidic residues" evidence="7">
    <location>
        <begin position="11"/>
        <end position="23"/>
    </location>
</feature>
<dbReference type="PANTHER" id="PTHR18968:SF166">
    <property type="entry name" value="2-HYDROXYACYL-COA LYASE 2"/>
    <property type="match status" value="1"/>
</dbReference>
<evidence type="ECO:0000259" key="9">
    <source>
        <dbReference type="Pfam" id="PF02775"/>
    </source>
</evidence>
<dbReference type="InterPro" id="IPR029035">
    <property type="entry name" value="DHS-like_NAD/FAD-binding_dom"/>
</dbReference>
<dbReference type="InterPro" id="IPR029061">
    <property type="entry name" value="THDP-binding"/>
</dbReference>
<dbReference type="SUPFAM" id="SSF52467">
    <property type="entry name" value="DHS-like NAD/FAD-binding domain"/>
    <property type="match status" value="1"/>
</dbReference>
<dbReference type="PANTHER" id="PTHR18968">
    <property type="entry name" value="THIAMINE PYROPHOSPHATE ENZYMES"/>
    <property type="match status" value="1"/>
</dbReference>
<dbReference type="CDD" id="cd07035">
    <property type="entry name" value="TPP_PYR_POX_like"/>
    <property type="match status" value="1"/>
</dbReference>
<dbReference type="Pfam" id="PF02775">
    <property type="entry name" value="TPP_enzyme_C"/>
    <property type="match status" value="1"/>
</dbReference>
<feature type="region of interest" description="Disordered" evidence="7">
    <location>
        <begin position="1"/>
        <end position="26"/>
    </location>
</feature>
<dbReference type="VEuPathDB" id="FungiDB:AO090701000364"/>
<evidence type="ECO:0000313" key="11">
    <source>
        <dbReference type="EMBL" id="OOO06083.1"/>
    </source>
</evidence>
<dbReference type="Gene3D" id="1.20.5.170">
    <property type="match status" value="1"/>
</dbReference>
<proteinExistence type="inferred from homology"/>
<dbReference type="GO" id="GO:0009097">
    <property type="term" value="P:isoleucine biosynthetic process"/>
    <property type="evidence" value="ECO:0007669"/>
    <property type="project" value="TreeGrafter"/>
</dbReference>